<feature type="transmembrane region" description="Helical" evidence="1">
    <location>
        <begin position="672"/>
        <end position="692"/>
    </location>
</feature>
<keyword evidence="1" id="KW-0472">Membrane</keyword>
<gene>
    <name evidence="2" type="ORF">BN869_000010083_1</name>
</gene>
<keyword evidence="1" id="KW-0812">Transmembrane</keyword>
<feature type="transmembrane region" description="Helical" evidence="1">
    <location>
        <begin position="528"/>
        <end position="551"/>
    </location>
</feature>
<organism evidence="2">
    <name type="scientific">Bionectria ochroleuca</name>
    <name type="common">Gliocladium roseum</name>
    <dbReference type="NCBI Taxonomy" id="29856"/>
    <lineage>
        <taxon>Eukaryota</taxon>
        <taxon>Fungi</taxon>
        <taxon>Dikarya</taxon>
        <taxon>Ascomycota</taxon>
        <taxon>Pezizomycotina</taxon>
        <taxon>Sordariomycetes</taxon>
        <taxon>Hypocreomycetidae</taxon>
        <taxon>Hypocreales</taxon>
        <taxon>Bionectriaceae</taxon>
        <taxon>Clonostachys</taxon>
    </lineage>
</organism>
<keyword evidence="1" id="KW-1133">Transmembrane helix</keyword>
<evidence type="ECO:0000256" key="1">
    <source>
        <dbReference type="SAM" id="Phobius"/>
    </source>
</evidence>
<reference evidence="2" key="1">
    <citation type="submission" date="2015-01" db="EMBL/GenBank/DDBJ databases">
        <authorList>
            <person name="Durling Mikael"/>
        </authorList>
    </citation>
    <scope>NUCLEOTIDE SEQUENCE</scope>
</reference>
<sequence>MKVSDYNQQHGDQADTEFVFVSYTRLQFRVFTDAEINAWTNKSEDVYRICDIVRAAHSMIIAIGPPADEKEANILNGDENVSSGTAEHANKWLRQWGSRLWTLPELLLCPNEYRIKLCVAGDVNEPKSLAKRNFAERAWDDAESVKELVNHYEGSAILPPTQLISIALECFARRKTDQFSQGDIAYAVMGLFPDSQRPVVNQNDSGFRAFARLALAVEGSSLLTRLLCLAPAQPGAQWVINCAAPPIAMMLCGEDAAGHRAILCSYNHETGVYHREETLRVEECVRQQMKSARSVNLSLEPFPLKLTKAPHDEDVINSSLDGQAPTKSREWKPELVFFIIQCIATPQYRIIQLSEVTHRNSFVLLFFGFVLAQPIAFFLLHKRLFSRAVAPMVYLQAAFQSLSIAKTMKYETIFIIVFQGIAIGLFLPYMVLHTISWHSIRETAFRLLFLTSSAMMYRDKARQHATGALYISIFALFSTSLLDLPEVKPWTNSFEGVSLTRRSARHKFSAEEREHAPRWARQDLPQSATIISLLFFIMATVSNSVISGALINTYHLFFYDPNVGLKSFYCLLTFFITILLWIYPHFIHTVTLGCSTISILGLYGCSMLGSNTFVWPAMASAQLLILPLSWIWIVHRTTSWKGFITYVTLSLAGWGGWRLANNLIGELGKQQVFIFAALQPCLFGCVWVLEVIRERRVAQAAQRRLVRSEYQDNVAEAGLEMNEKVVQSDASQGFEEMKAKKWPLICWFGLLLIERALSALNTSMH</sequence>
<dbReference type="AlphaFoldDB" id="A0A0B7KGH8"/>
<proteinExistence type="predicted"/>
<feature type="transmembrane region" description="Helical" evidence="1">
    <location>
        <begin position="362"/>
        <end position="380"/>
    </location>
</feature>
<feature type="transmembrane region" description="Helical" evidence="1">
    <location>
        <begin position="413"/>
        <end position="432"/>
    </location>
</feature>
<accession>A0A0B7KGH8</accession>
<dbReference type="EMBL" id="CDPU01000039">
    <property type="protein sequence ID" value="CEO54025.1"/>
    <property type="molecule type" value="Genomic_DNA"/>
</dbReference>
<name>A0A0B7KGH8_BIOOC</name>
<feature type="transmembrane region" description="Helical" evidence="1">
    <location>
        <begin position="465"/>
        <end position="484"/>
    </location>
</feature>
<feature type="transmembrane region" description="Helical" evidence="1">
    <location>
        <begin position="615"/>
        <end position="634"/>
    </location>
</feature>
<evidence type="ECO:0000313" key="2">
    <source>
        <dbReference type="EMBL" id="CEO54025.1"/>
    </source>
</evidence>
<protein>
    <submittedName>
        <fullName evidence="2">Uncharacterized protein</fullName>
    </submittedName>
</protein>
<feature type="transmembrane region" description="Helical" evidence="1">
    <location>
        <begin position="643"/>
        <end position="660"/>
    </location>
</feature>
<feature type="transmembrane region" description="Helical" evidence="1">
    <location>
        <begin position="563"/>
        <end position="583"/>
    </location>
</feature>